<dbReference type="GO" id="GO:0004180">
    <property type="term" value="F:carboxypeptidase activity"/>
    <property type="evidence" value="ECO:0007669"/>
    <property type="project" value="UniProtKB-KW"/>
</dbReference>
<gene>
    <name evidence="24" type="ORF">EG240_13645</name>
</gene>
<dbReference type="AlphaFoldDB" id="A0A3P3W711"/>
<keyword evidence="12" id="KW-0256">Endoplasmic reticulum</keyword>
<feature type="compositionally biased region" description="Basic and acidic residues" evidence="21">
    <location>
        <begin position="492"/>
        <end position="511"/>
    </location>
</feature>
<dbReference type="Gene3D" id="3.40.630.10">
    <property type="entry name" value="Zn peptidases"/>
    <property type="match status" value="1"/>
</dbReference>
<dbReference type="GO" id="GO:0070573">
    <property type="term" value="F:metallodipeptidase activity"/>
    <property type="evidence" value="ECO:0007669"/>
    <property type="project" value="InterPro"/>
</dbReference>
<dbReference type="PANTHER" id="PTHR12053">
    <property type="entry name" value="PROTEASE FAMILY M28 PLASMA GLUTAMATE CARBOXYPEPTIDASE-RELATED"/>
    <property type="match status" value="1"/>
</dbReference>
<evidence type="ECO:0000256" key="3">
    <source>
        <dbReference type="ARBA" id="ARBA00004555"/>
    </source>
</evidence>
<evidence type="ECO:0000256" key="17">
    <source>
        <dbReference type="ARBA" id="ARBA00023180"/>
    </source>
</evidence>
<feature type="chain" id="PRO_5018329386" description="Carboxypeptidase Q" evidence="22">
    <location>
        <begin position="23"/>
        <end position="522"/>
    </location>
</feature>
<keyword evidence="8" id="KW-0645">Protease</keyword>
<dbReference type="GO" id="GO:0046872">
    <property type="term" value="F:metal ion binding"/>
    <property type="evidence" value="ECO:0007669"/>
    <property type="project" value="UniProtKB-KW"/>
</dbReference>
<organism evidence="24 25">
    <name type="scientific">Paenimyroides tangerinum</name>
    <dbReference type="NCBI Taxonomy" id="2488728"/>
    <lineage>
        <taxon>Bacteria</taxon>
        <taxon>Pseudomonadati</taxon>
        <taxon>Bacteroidota</taxon>
        <taxon>Flavobacteriia</taxon>
        <taxon>Flavobacteriales</taxon>
        <taxon>Flavobacteriaceae</taxon>
        <taxon>Paenimyroides</taxon>
    </lineage>
</organism>
<dbReference type="Proteomes" id="UP000275719">
    <property type="component" value="Unassembled WGS sequence"/>
</dbReference>
<comment type="subunit">
    <text evidence="19">Homodimer. The monomeric form is inactive while the homodimer is active.</text>
</comment>
<evidence type="ECO:0000256" key="6">
    <source>
        <dbReference type="ARBA" id="ARBA00022525"/>
    </source>
</evidence>
<keyword evidence="16" id="KW-0865">Zymogen</keyword>
<dbReference type="GO" id="GO:0005764">
    <property type="term" value="C:lysosome"/>
    <property type="evidence" value="ECO:0007669"/>
    <property type="project" value="UniProtKB-SubCell"/>
</dbReference>
<evidence type="ECO:0000256" key="15">
    <source>
        <dbReference type="ARBA" id="ARBA00023049"/>
    </source>
</evidence>
<evidence type="ECO:0000256" key="7">
    <source>
        <dbReference type="ARBA" id="ARBA00022645"/>
    </source>
</evidence>
<evidence type="ECO:0000256" key="20">
    <source>
        <dbReference type="ARBA" id="ARBA00033328"/>
    </source>
</evidence>
<evidence type="ECO:0000256" key="18">
    <source>
        <dbReference type="ARBA" id="ARBA00023228"/>
    </source>
</evidence>
<dbReference type="OrthoDB" id="9769665at2"/>
<dbReference type="PANTHER" id="PTHR12053:SF3">
    <property type="entry name" value="CARBOXYPEPTIDASE Q"/>
    <property type="match status" value="1"/>
</dbReference>
<evidence type="ECO:0000256" key="1">
    <source>
        <dbReference type="ARBA" id="ARBA00004240"/>
    </source>
</evidence>
<keyword evidence="18" id="KW-0458">Lysosome</keyword>
<dbReference type="InterPro" id="IPR007484">
    <property type="entry name" value="Peptidase_M28"/>
</dbReference>
<sequence length="522" mass="58413">MFKPTQKISLLTAFAFTISAQAQVVIAQENAPQYVVDIIEKANNESQLENMAFELLDVIGPRLVGSPEMKQASDWVIENYKNWGIETEVQPYGQWKSWQRGTSQLEMTYPRIKSLEGTQLAWNLATKKPVEAEVIAIPTFNSNSDFNNWLKTVKGKIVLVSMYQKYGRPDSQLKEHSLAGDYEMIKREKALALEQWNDNLKITGYTTNQLIEALENAGAVGIVSSFWSGELGANRIFSAKTNKIPMVDVALEDYGLLYRLASKGKHPKMKINIQSKDFGKTETFNTIATIRGTEKPNEYVLLSAHLDSWDGSQGATDNGTGTITMMEVARILKEVLPNPKRTIIIGHWDSEEQGLNGSRAYAEDNPEIMKNTVVSFNQDSGTGRIVNLSGQGYVNAYDYLGRWLDNVPSEITKDVKTTFPGTPGTGGTDNAAFIPYGVPAFNLGSQNWGYGGYTWHTNRDSYDKILFNELKRNVILTAILTYQAAQDENEISNEKRVLSLDKDGKPQEWPKPKSPNRSGDYK</sequence>
<proteinExistence type="predicted"/>
<evidence type="ECO:0000256" key="8">
    <source>
        <dbReference type="ARBA" id="ARBA00022670"/>
    </source>
</evidence>
<evidence type="ECO:0000256" key="22">
    <source>
        <dbReference type="SAM" id="SignalP"/>
    </source>
</evidence>
<evidence type="ECO:0000256" key="19">
    <source>
        <dbReference type="ARBA" id="ARBA00025833"/>
    </source>
</evidence>
<keyword evidence="13" id="KW-0862">Zinc</keyword>
<evidence type="ECO:0000256" key="2">
    <source>
        <dbReference type="ARBA" id="ARBA00004371"/>
    </source>
</evidence>
<evidence type="ECO:0000256" key="12">
    <source>
        <dbReference type="ARBA" id="ARBA00022824"/>
    </source>
</evidence>
<feature type="signal peptide" evidence="22">
    <location>
        <begin position="1"/>
        <end position="22"/>
    </location>
</feature>
<evidence type="ECO:0000259" key="23">
    <source>
        <dbReference type="Pfam" id="PF04389"/>
    </source>
</evidence>
<keyword evidence="15" id="KW-0482">Metalloprotease</keyword>
<feature type="domain" description="Peptidase M28" evidence="23">
    <location>
        <begin position="285"/>
        <end position="472"/>
    </location>
</feature>
<keyword evidence="6" id="KW-0964">Secreted</keyword>
<evidence type="ECO:0000256" key="10">
    <source>
        <dbReference type="ARBA" id="ARBA00022729"/>
    </source>
</evidence>
<comment type="caution">
    <text evidence="24">The sequence shown here is derived from an EMBL/GenBank/DDBJ whole genome shotgun (WGS) entry which is preliminary data.</text>
</comment>
<accession>A0A3P3W711</accession>
<keyword evidence="14" id="KW-0333">Golgi apparatus</keyword>
<evidence type="ECO:0000256" key="9">
    <source>
        <dbReference type="ARBA" id="ARBA00022723"/>
    </source>
</evidence>
<evidence type="ECO:0000256" key="14">
    <source>
        <dbReference type="ARBA" id="ARBA00023034"/>
    </source>
</evidence>
<keyword evidence="10 22" id="KW-0732">Signal</keyword>
<evidence type="ECO:0000313" key="24">
    <source>
        <dbReference type="EMBL" id="RRJ88453.1"/>
    </source>
</evidence>
<dbReference type="InterPro" id="IPR039866">
    <property type="entry name" value="CPQ"/>
</dbReference>
<dbReference type="RefSeq" id="WP_125019916.1">
    <property type="nucleotide sequence ID" value="NZ_RQVQ01000040.1"/>
</dbReference>
<dbReference type="SUPFAM" id="SSF53187">
    <property type="entry name" value="Zn-dependent exopeptidases"/>
    <property type="match status" value="1"/>
</dbReference>
<keyword evidence="7" id="KW-0121">Carboxypeptidase</keyword>
<evidence type="ECO:0000256" key="21">
    <source>
        <dbReference type="SAM" id="MobiDB-lite"/>
    </source>
</evidence>
<protein>
    <recommendedName>
        <fullName evidence="5">Carboxypeptidase Q</fullName>
    </recommendedName>
    <alternativeName>
        <fullName evidence="20">Plasma glutamate carboxypeptidase</fullName>
    </alternativeName>
</protein>
<evidence type="ECO:0000256" key="4">
    <source>
        <dbReference type="ARBA" id="ARBA00004613"/>
    </source>
</evidence>
<dbReference type="Gene3D" id="3.50.30.30">
    <property type="match status" value="1"/>
</dbReference>
<dbReference type="GO" id="GO:0005576">
    <property type="term" value="C:extracellular region"/>
    <property type="evidence" value="ECO:0007669"/>
    <property type="project" value="UniProtKB-SubCell"/>
</dbReference>
<keyword evidence="17" id="KW-0325">Glycoprotein</keyword>
<evidence type="ECO:0000256" key="5">
    <source>
        <dbReference type="ARBA" id="ARBA00014116"/>
    </source>
</evidence>
<evidence type="ECO:0000256" key="13">
    <source>
        <dbReference type="ARBA" id="ARBA00022833"/>
    </source>
</evidence>
<dbReference type="EMBL" id="RQVQ01000040">
    <property type="protein sequence ID" value="RRJ88453.1"/>
    <property type="molecule type" value="Genomic_DNA"/>
</dbReference>
<name>A0A3P3W711_9FLAO</name>
<comment type="subcellular location">
    <subcellularLocation>
        <location evidence="1">Endoplasmic reticulum</location>
    </subcellularLocation>
    <subcellularLocation>
        <location evidence="3">Golgi apparatus</location>
    </subcellularLocation>
    <subcellularLocation>
        <location evidence="2">Lysosome</location>
    </subcellularLocation>
    <subcellularLocation>
        <location evidence="4">Secreted</location>
    </subcellularLocation>
</comment>
<keyword evidence="9" id="KW-0479">Metal-binding</keyword>
<feature type="region of interest" description="Disordered" evidence="21">
    <location>
        <begin position="491"/>
        <end position="522"/>
    </location>
</feature>
<evidence type="ECO:0000313" key="25">
    <source>
        <dbReference type="Proteomes" id="UP000275719"/>
    </source>
</evidence>
<keyword evidence="25" id="KW-1185">Reference proteome</keyword>
<evidence type="ECO:0000256" key="16">
    <source>
        <dbReference type="ARBA" id="ARBA00023145"/>
    </source>
</evidence>
<dbReference type="GO" id="GO:0006508">
    <property type="term" value="P:proteolysis"/>
    <property type="evidence" value="ECO:0007669"/>
    <property type="project" value="UniProtKB-KW"/>
</dbReference>
<dbReference type="Pfam" id="PF04389">
    <property type="entry name" value="Peptidase_M28"/>
    <property type="match status" value="1"/>
</dbReference>
<reference evidence="24 25" key="1">
    <citation type="submission" date="2018-11" db="EMBL/GenBank/DDBJ databases">
        <title>Flavobacterium sp. nov., YIM 102701-2 draft genome.</title>
        <authorList>
            <person name="Li G."/>
            <person name="Jiang Y."/>
        </authorList>
    </citation>
    <scope>NUCLEOTIDE SEQUENCE [LARGE SCALE GENOMIC DNA]</scope>
    <source>
        <strain evidence="24 25">YIM 102701-2</strain>
    </source>
</reference>
<evidence type="ECO:0000256" key="11">
    <source>
        <dbReference type="ARBA" id="ARBA00022801"/>
    </source>
</evidence>
<keyword evidence="11" id="KW-0378">Hydrolase</keyword>